<keyword evidence="1 3" id="KW-0732">Signal</keyword>
<dbReference type="CDD" id="cd23509">
    <property type="entry name" value="Gnk2-like"/>
    <property type="match status" value="1"/>
</dbReference>
<sequence length="470" mass="53412">MENFSNVILFSCFLLLLTFIDAKTVCEGSLFSDNSTYSDNLNSLFSSLASNVVANDGFYNTSIGEGTNKVYGLALCGRGYEKQACVNCVEQGIQDLQDICPNRIKSFKWTTRDSDNASCLVRYANYSVFEKLELFPPAPENSSVVLKYYSVIRSEFTEFADVYMMMKCTPDILPSECNICLMQCVLNFQNNNWGRQGGAGKLLSCCFRWDLYNIPGSSENMTRVSMISRGSTPPREGTELKPGYDEKGLSDQINRSYQQCDRRWLQRFMMRKKDSEWNYRYNCGSTLFIIFDQRRKSYNKNISESECCDSDGQSMLRFGLAMILSVTNDFSPENKLGQGGFGTVYKDYAASVKRLVSGSGQGGDEEILVYELVPNSSLDHFIFDEEKRLLLTWEVTFKIIEGVAREMNPKVADFGTARLFEADETRAETRLNSWNPNVWFPPTAWFLPVTTWFTTATTWFSAVVTGIFKI</sequence>
<evidence type="ECO:0000256" key="1">
    <source>
        <dbReference type="ARBA" id="ARBA00022729"/>
    </source>
</evidence>
<dbReference type="Gene3D" id="3.30.200.20">
    <property type="entry name" value="Phosphorylase Kinase, domain 1"/>
    <property type="match status" value="1"/>
</dbReference>
<dbReference type="InterPro" id="IPR011009">
    <property type="entry name" value="Kinase-like_dom_sf"/>
</dbReference>
<feature type="signal peptide" evidence="3">
    <location>
        <begin position="1"/>
        <end position="22"/>
    </location>
</feature>
<feature type="chain" id="PRO_5045238323" description="Gnk2-homologous domain-containing protein" evidence="3">
    <location>
        <begin position="23"/>
        <end position="470"/>
    </location>
</feature>
<protein>
    <recommendedName>
        <fullName evidence="4">Gnk2-homologous domain-containing protein</fullName>
    </recommendedName>
</protein>
<evidence type="ECO:0000256" key="3">
    <source>
        <dbReference type="SAM" id="SignalP"/>
    </source>
</evidence>
<evidence type="ECO:0000313" key="5">
    <source>
        <dbReference type="EMBL" id="KAF3564377.1"/>
    </source>
</evidence>
<dbReference type="InterPro" id="IPR038408">
    <property type="entry name" value="GNK2_sf"/>
</dbReference>
<dbReference type="PROSITE" id="PS51473">
    <property type="entry name" value="GNK2"/>
    <property type="match status" value="1"/>
</dbReference>
<name>A0ABQ7CYB0_BRACR</name>
<evidence type="ECO:0000259" key="4">
    <source>
        <dbReference type="PROSITE" id="PS51473"/>
    </source>
</evidence>
<proteinExistence type="predicted"/>
<dbReference type="PANTHER" id="PTHR32099:SF70">
    <property type="entry name" value="GNK2-HOMOLOGOUS DOMAIN-CONTAINING PROTEIN"/>
    <property type="match status" value="1"/>
</dbReference>
<dbReference type="Gene3D" id="3.30.430.20">
    <property type="entry name" value="Gnk2 domain, C-X8-C-X2-C motif"/>
    <property type="match status" value="2"/>
</dbReference>
<evidence type="ECO:0000313" key="6">
    <source>
        <dbReference type="Proteomes" id="UP000266723"/>
    </source>
</evidence>
<gene>
    <name evidence="5" type="ORF">DY000_02014112</name>
</gene>
<keyword evidence="2" id="KW-0677">Repeat</keyword>
<dbReference type="Pfam" id="PF01657">
    <property type="entry name" value="Stress-antifung"/>
    <property type="match status" value="1"/>
</dbReference>
<dbReference type="SUPFAM" id="SSF56112">
    <property type="entry name" value="Protein kinase-like (PK-like)"/>
    <property type="match status" value="1"/>
</dbReference>
<organism evidence="5 6">
    <name type="scientific">Brassica cretica</name>
    <name type="common">Mustard</name>
    <dbReference type="NCBI Taxonomy" id="69181"/>
    <lineage>
        <taxon>Eukaryota</taxon>
        <taxon>Viridiplantae</taxon>
        <taxon>Streptophyta</taxon>
        <taxon>Embryophyta</taxon>
        <taxon>Tracheophyta</taxon>
        <taxon>Spermatophyta</taxon>
        <taxon>Magnoliopsida</taxon>
        <taxon>eudicotyledons</taxon>
        <taxon>Gunneridae</taxon>
        <taxon>Pentapetalae</taxon>
        <taxon>rosids</taxon>
        <taxon>malvids</taxon>
        <taxon>Brassicales</taxon>
        <taxon>Brassicaceae</taxon>
        <taxon>Brassiceae</taxon>
        <taxon>Brassica</taxon>
    </lineage>
</organism>
<dbReference type="InterPro" id="IPR002902">
    <property type="entry name" value="GNK2"/>
</dbReference>
<dbReference type="EMBL" id="QGKV02000759">
    <property type="protein sequence ID" value="KAF3564377.1"/>
    <property type="molecule type" value="Genomic_DNA"/>
</dbReference>
<reference evidence="5 6" key="1">
    <citation type="journal article" date="2020" name="BMC Genomics">
        <title>Intraspecific diversification of the crop wild relative Brassica cretica Lam. using demographic model selection.</title>
        <authorList>
            <person name="Kioukis A."/>
            <person name="Michalopoulou V.A."/>
            <person name="Briers L."/>
            <person name="Pirintsos S."/>
            <person name="Studholme D.J."/>
            <person name="Pavlidis P."/>
            <person name="Sarris P.F."/>
        </authorList>
    </citation>
    <scope>NUCLEOTIDE SEQUENCE [LARGE SCALE GENOMIC DNA]</scope>
    <source>
        <strain evidence="6">cv. PFS-1207/04</strain>
    </source>
</reference>
<evidence type="ECO:0000256" key="2">
    <source>
        <dbReference type="ARBA" id="ARBA00022737"/>
    </source>
</evidence>
<feature type="domain" description="Gnk2-homologous" evidence="4">
    <location>
        <begin position="19"/>
        <end position="128"/>
    </location>
</feature>
<dbReference type="Proteomes" id="UP000266723">
    <property type="component" value="Unassembled WGS sequence"/>
</dbReference>
<accession>A0ABQ7CYB0</accession>
<comment type="caution">
    <text evidence="5">The sequence shown here is derived from an EMBL/GenBank/DDBJ whole genome shotgun (WGS) entry which is preliminary data.</text>
</comment>
<keyword evidence="6" id="KW-1185">Reference proteome</keyword>
<dbReference type="PANTHER" id="PTHR32099">
    <property type="entry name" value="CYSTEINE-RICH REPEAT SECRETORY PROTEIN"/>
    <property type="match status" value="1"/>
</dbReference>